<organism evidence="1 2">
    <name type="scientific">Luteococcus japonicus LSP_Lj1</name>
    <dbReference type="NCBI Taxonomy" id="1255658"/>
    <lineage>
        <taxon>Bacteria</taxon>
        <taxon>Bacillati</taxon>
        <taxon>Actinomycetota</taxon>
        <taxon>Actinomycetes</taxon>
        <taxon>Propionibacteriales</taxon>
        <taxon>Propionibacteriaceae</taxon>
        <taxon>Luteococcus</taxon>
    </lineage>
</organism>
<proteinExistence type="predicted"/>
<reference evidence="1 2" key="1">
    <citation type="submission" date="2017-02" db="EMBL/GenBank/DDBJ databases">
        <authorList>
            <person name="Peterson S.W."/>
        </authorList>
    </citation>
    <scope>NUCLEOTIDE SEQUENCE [LARGE SCALE GENOMIC DNA]</scope>
    <source>
        <strain evidence="1 2">LSP_Lj1</strain>
    </source>
</reference>
<dbReference type="AlphaFoldDB" id="A0A1R4IP18"/>
<evidence type="ECO:0000313" key="2">
    <source>
        <dbReference type="Proteomes" id="UP000188342"/>
    </source>
</evidence>
<evidence type="ECO:0008006" key="3">
    <source>
        <dbReference type="Google" id="ProtNLM"/>
    </source>
</evidence>
<sequence length="51" mass="5825">MQQGNDPLRTAVEVRSLVFGVYFTSLEQWHSGGRRNSFDTYFSQALALEKS</sequence>
<protein>
    <recommendedName>
        <fullName evidence="3">Transcriptional regulator, TetR family</fullName>
    </recommendedName>
</protein>
<accession>A0A1R4IP18</accession>
<dbReference type="EMBL" id="FUKQ01000011">
    <property type="protein sequence ID" value="SJN21607.1"/>
    <property type="molecule type" value="Genomic_DNA"/>
</dbReference>
<evidence type="ECO:0000313" key="1">
    <source>
        <dbReference type="EMBL" id="SJN21607.1"/>
    </source>
</evidence>
<gene>
    <name evidence="1" type="ORF">FM114_02895</name>
</gene>
<name>A0A1R4IP18_9ACTN</name>
<dbReference type="Proteomes" id="UP000188342">
    <property type="component" value="Unassembled WGS sequence"/>
</dbReference>
<keyword evidence="2" id="KW-1185">Reference proteome</keyword>